<proteinExistence type="predicted"/>
<keyword evidence="1" id="KW-0732">Signal</keyword>
<organism evidence="2 3">
    <name type="scientific">Diversispora epigaea</name>
    <dbReference type="NCBI Taxonomy" id="1348612"/>
    <lineage>
        <taxon>Eukaryota</taxon>
        <taxon>Fungi</taxon>
        <taxon>Fungi incertae sedis</taxon>
        <taxon>Mucoromycota</taxon>
        <taxon>Glomeromycotina</taxon>
        <taxon>Glomeromycetes</taxon>
        <taxon>Diversisporales</taxon>
        <taxon>Diversisporaceae</taxon>
        <taxon>Diversispora</taxon>
    </lineage>
</organism>
<evidence type="ECO:0000313" key="2">
    <source>
        <dbReference type="EMBL" id="RHZ78281.1"/>
    </source>
</evidence>
<dbReference type="AlphaFoldDB" id="A0A397IQM7"/>
<feature type="chain" id="PRO_5017401665" evidence="1">
    <location>
        <begin position="26"/>
        <end position="148"/>
    </location>
</feature>
<evidence type="ECO:0000256" key="1">
    <source>
        <dbReference type="SAM" id="SignalP"/>
    </source>
</evidence>
<dbReference type="EMBL" id="PQFF01000156">
    <property type="protein sequence ID" value="RHZ78281.1"/>
    <property type="molecule type" value="Genomic_DNA"/>
</dbReference>
<name>A0A397IQM7_9GLOM</name>
<feature type="signal peptide" evidence="1">
    <location>
        <begin position="1"/>
        <end position="25"/>
    </location>
</feature>
<evidence type="ECO:0000313" key="3">
    <source>
        <dbReference type="Proteomes" id="UP000266861"/>
    </source>
</evidence>
<protein>
    <submittedName>
        <fullName evidence="2">Uncharacterized protein</fullName>
    </submittedName>
</protein>
<sequence length="148" mass="17109">MSTKTQGLTLARMFLVLDGNIFLLGQEYVALGQYQKYISQIDNNTRNYETFLQYCLLALYCYKGDSDDILGSEDDILGSEFSICYTNRQFGEEDLEDCGKYWDFYWDDILGSEDDILGSEDDILGSEFSICYINCQFGEEDLEDYGKY</sequence>
<keyword evidence="3" id="KW-1185">Reference proteome</keyword>
<gene>
    <name evidence="2" type="ORF">Glove_166g256</name>
</gene>
<comment type="caution">
    <text evidence="2">The sequence shown here is derived from an EMBL/GenBank/DDBJ whole genome shotgun (WGS) entry which is preliminary data.</text>
</comment>
<reference evidence="2 3" key="1">
    <citation type="submission" date="2018-08" db="EMBL/GenBank/DDBJ databases">
        <title>Genome and evolution of the arbuscular mycorrhizal fungus Diversispora epigaea (formerly Glomus versiforme) and its bacterial endosymbionts.</title>
        <authorList>
            <person name="Sun X."/>
            <person name="Fei Z."/>
            <person name="Harrison M."/>
        </authorList>
    </citation>
    <scope>NUCLEOTIDE SEQUENCE [LARGE SCALE GENOMIC DNA]</scope>
    <source>
        <strain evidence="2 3">IT104</strain>
    </source>
</reference>
<dbReference type="Proteomes" id="UP000266861">
    <property type="component" value="Unassembled WGS sequence"/>
</dbReference>
<accession>A0A397IQM7</accession>